<gene>
    <name evidence="2" type="ORF">SFRICE_029314</name>
</gene>
<proteinExistence type="predicted"/>
<reference evidence="2" key="1">
    <citation type="submission" date="2016-07" db="EMBL/GenBank/DDBJ databases">
        <authorList>
            <person name="Bretaudeau A."/>
        </authorList>
    </citation>
    <scope>NUCLEOTIDE SEQUENCE</scope>
    <source>
        <strain evidence="2">Rice</strain>
        <tissue evidence="2">Whole body</tissue>
    </source>
</reference>
<evidence type="ECO:0000256" key="1">
    <source>
        <dbReference type="SAM" id="MobiDB-lite"/>
    </source>
</evidence>
<protein>
    <submittedName>
        <fullName evidence="2">SFRICE_029314</fullName>
    </submittedName>
</protein>
<evidence type="ECO:0000313" key="2">
    <source>
        <dbReference type="EMBL" id="SOQ36941.1"/>
    </source>
</evidence>
<dbReference type="EMBL" id="ODYU01001144">
    <property type="protein sequence ID" value="SOQ36941.1"/>
    <property type="molecule type" value="Genomic_DNA"/>
</dbReference>
<organism evidence="2">
    <name type="scientific">Spodoptera frugiperda</name>
    <name type="common">Fall armyworm</name>
    <dbReference type="NCBI Taxonomy" id="7108"/>
    <lineage>
        <taxon>Eukaryota</taxon>
        <taxon>Metazoa</taxon>
        <taxon>Ecdysozoa</taxon>
        <taxon>Arthropoda</taxon>
        <taxon>Hexapoda</taxon>
        <taxon>Insecta</taxon>
        <taxon>Pterygota</taxon>
        <taxon>Neoptera</taxon>
        <taxon>Endopterygota</taxon>
        <taxon>Lepidoptera</taxon>
        <taxon>Glossata</taxon>
        <taxon>Ditrysia</taxon>
        <taxon>Noctuoidea</taxon>
        <taxon>Noctuidae</taxon>
        <taxon>Amphipyrinae</taxon>
        <taxon>Spodoptera</taxon>
    </lineage>
</organism>
<sequence length="90" mass="9912">MTSSVLGEPRGSVRLLLTKNHPVPTPACQAGAPESHASARMGRLDRSDTTASPKTDVKQRLHCILLCERGYQRPNSFLPNLHNPRFPNNP</sequence>
<feature type="region of interest" description="Disordered" evidence="1">
    <location>
        <begin position="21"/>
        <end position="55"/>
    </location>
</feature>
<dbReference type="AlphaFoldDB" id="A0A2H1V801"/>
<accession>A0A2H1V801</accession>
<name>A0A2H1V801_SPOFR</name>